<dbReference type="Proteomes" id="UP000319746">
    <property type="component" value="Unassembled WGS sequence"/>
</dbReference>
<dbReference type="RefSeq" id="WP_170200409.1">
    <property type="nucleotide sequence ID" value="NZ_BAABAN010000005.1"/>
</dbReference>
<gene>
    <name evidence="3" type="ORF">FB556_1573</name>
</gene>
<dbReference type="AlphaFoldDB" id="A0A543AK01"/>
<reference evidence="3 4" key="1">
    <citation type="submission" date="2019-06" db="EMBL/GenBank/DDBJ databases">
        <title>Sequencing the genomes of 1000 actinobacteria strains.</title>
        <authorList>
            <person name="Klenk H.-P."/>
        </authorList>
    </citation>
    <scope>NUCLEOTIDE SEQUENCE [LARGE SCALE GENOMIC DNA]</scope>
    <source>
        <strain evidence="3 4">DSM 24083</strain>
    </source>
</reference>
<protein>
    <submittedName>
        <fullName evidence="3">Uncharacterized protein</fullName>
    </submittedName>
</protein>
<evidence type="ECO:0000256" key="2">
    <source>
        <dbReference type="SAM" id="Phobius"/>
    </source>
</evidence>
<evidence type="ECO:0000256" key="1">
    <source>
        <dbReference type="SAM" id="MobiDB-lite"/>
    </source>
</evidence>
<sequence length="48" mass="5505">MSQPWELDHPVPENDRDRARRRRKQFGVSVIALLVVFGMIGTTVLSLL</sequence>
<name>A0A543AK01_9MICC</name>
<comment type="caution">
    <text evidence="3">The sequence shown here is derived from an EMBL/GenBank/DDBJ whole genome shotgun (WGS) entry which is preliminary data.</text>
</comment>
<feature type="transmembrane region" description="Helical" evidence="2">
    <location>
        <begin position="26"/>
        <end position="47"/>
    </location>
</feature>
<accession>A0A543AK01</accession>
<organism evidence="3 4">
    <name type="scientific">Enteractinococcus coprophilus</name>
    <dbReference type="NCBI Taxonomy" id="1027633"/>
    <lineage>
        <taxon>Bacteria</taxon>
        <taxon>Bacillati</taxon>
        <taxon>Actinomycetota</taxon>
        <taxon>Actinomycetes</taxon>
        <taxon>Micrococcales</taxon>
        <taxon>Micrococcaceae</taxon>
    </lineage>
</organism>
<feature type="region of interest" description="Disordered" evidence="1">
    <location>
        <begin position="1"/>
        <end position="21"/>
    </location>
</feature>
<keyword evidence="4" id="KW-1185">Reference proteome</keyword>
<keyword evidence="2" id="KW-1133">Transmembrane helix</keyword>
<keyword evidence="2" id="KW-0472">Membrane</keyword>
<feature type="compositionally biased region" description="Basic and acidic residues" evidence="1">
    <location>
        <begin position="1"/>
        <end position="18"/>
    </location>
</feature>
<keyword evidence="2" id="KW-0812">Transmembrane</keyword>
<dbReference type="EMBL" id="VFOU01000002">
    <property type="protein sequence ID" value="TQL72900.1"/>
    <property type="molecule type" value="Genomic_DNA"/>
</dbReference>
<evidence type="ECO:0000313" key="4">
    <source>
        <dbReference type="Proteomes" id="UP000319746"/>
    </source>
</evidence>
<evidence type="ECO:0000313" key="3">
    <source>
        <dbReference type="EMBL" id="TQL72900.1"/>
    </source>
</evidence>
<proteinExistence type="predicted"/>